<proteinExistence type="predicted"/>
<accession>A0A6G0TYY4</accession>
<evidence type="ECO:0000313" key="2">
    <source>
        <dbReference type="Proteomes" id="UP000475862"/>
    </source>
</evidence>
<evidence type="ECO:0000313" key="1">
    <source>
        <dbReference type="EMBL" id="KAE9541709.1"/>
    </source>
</evidence>
<gene>
    <name evidence="1" type="ORF">AGLY_003700</name>
</gene>
<reference evidence="1 2" key="1">
    <citation type="submission" date="2019-08" db="EMBL/GenBank/DDBJ databases">
        <title>The genome of the soybean aphid Biotype 1, its phylome, world population structure and adaptation to the North American continent.</title>
        <authorList>
            <person name="Giordano R."/>
            <person name="Donthu R.K."/>
            <person name="Hernandez A.G."/>
            <person name="Wright C.L."/>
            <person name="Zimin A.V."/>
        </authorList>
    </citation>
    <scope>NUCLEOTIDE SEQUENCE [LARGE SCALE GENOMIC DNA]</scope>
    <source>
        <tissue evidence="1">Whole aphids</tissue>
    </source>
</reference>
<name>A0A6G0TYY4_APHGL</name>
<organism evidence="1 2">
    <name type="scientific">Aphis glycines</name>
    <name type="common">Soybean aphid</name>
    <dbReference type="NCBI Taxonomy" id="307491"/>
    <lineage>
        <taxon>Eukaryota</taxon>
        <taxon>Metazoa</taxon>
        <taxon>Ecdysozoa</taxon>
        <taxon>Arthropoda</taxon>
        <taxon>Hexapoda</taxon>
        <taxon>Insecta</taxon>
        <taxon>Pterygota</taxon>
        <taxon>Neoptera</taxon>
        <taxon>Paraneoptera</taxon>
        <taxon>Hemiptera</taxon>
        <taxon>Sternorrhyncha</taxon>
        <taxon>Aphidomorpha</taxon>
        <taxon>Aphidoidea</taxon>
        <taxon>Aphididae</taxon>
        <taxon>Aphidini</taxon>
        <taxon>Aphis</taxon>
        <taxon>Aphis</taxon>
    </lineage>
</organism>
<dbReference type="AlphaFoldDB" id="A0A6G0TYY4"/>
<protein>
    <submittedName>
        <fullName evidence="1">Uncharacterized protein</fullName>
    </submittedName>
</protein>
<sequence>MIKKTEIQQNKTTHNSEDVTPPLLLCLSRDTVLRIYIKATEKCCTPLEPVYGVRLCVLIPARIYGCDVTEREFLDRPTIVQPSCRPLQELPKLKAPIRSVQPSRQDTQCRFVLLSCHNYHESSRWNITKVRVRVSSTKSPPSEALEKFTIFSRTQTKYVVTLSLVKKFYNFYLLNCDTLDFYKTELLNFNFNQPERTQRLYYEPERRSDAFRSISSAGYNVSRYRIIVVKLLLSLLLHVIKRENKGCGGVAPTAQLCLKKRFKNFGIYYQKVGQVGTAQLYIRCPVDHYYIENANLNNWQKCQHADIRQY</sequence>
<dbReference type="Proteomes" id="UP000475862">
    <property type="component" value="Unassembled WGS sequence"/>
</dbReference>
<dbReference type="EMBL" id="VYZN01000012">
    <property type="protein sequence ID" value="KAE9541709.1"/>
    <property type="molecule type" value="Genomic_DNA"/>
</dbReference>
<comment type="caution">
    <text evidence="1">The sequence shown here is derived from an EMBL/GenBank/DDBJ whole genome shotgun (WGS) entry which is preliminary data.</text>
</comment>
<keyword evidence="2" id="KW-1185">Reference proteome</keyword>